<accession>A0AAD6G9I2</accession>
<gene>
    <name evidence="7" type="ORF">N7494_013224</name>
</gene>
<sequence length="285" mass="31559">MAGQMSHFRCCECHREFANGNALEQHRRDKTHRPIRDKRIAQACCQCNRRFLTQAALEQHERSLAHHPISNLKCIDALCQQKFKSPSSMLHHLESGACRSGMNREDINSIVSTYDTERIISSQPAVDAFGDDHREICDSGFDSTAIHTPNSITLSTEALQSSREIPSMQVASQLESPVATLSSSCRECSKVFKSVQSLDKHQSSAAHAMRVFQCPISLLHGNHGSASTRSFTTLSGLAQHVEAKACVGGIAMLRDAASYLESRFQQVGWTIKLLIDDDIEHVPAK</sequence>
<evidence type="ECO:0000313" key="7">
    <source>
        <dbReference type="EMBL" id="KAJ5522910.1"/>
    </source>
</evidence>
<dbReference type="PANTHER" id="PTHR24409:SF356">
    <property type="entry name" value="C2H2 FINGER DOMAIN TRANSCRIPTION FACTOR (EUROFUNG)"/>
    <property type="match status" value="1"/>
</dbReference>
<proteinExistence type="predicted"/>
<evidence type="ECO:0000256" key="1">
    <source>
        <dbReference type="ARBA" id="ARBA00022723"/>
    </source>
</evidence>
<name>A0AAD6G9I2_9EURO</name>
<keyword evidence="1" id="KW-0479">Metal-binding</keyword>
<dbReference type="Pfam" id="PF13912">
    <property type="entry name" value="zf-C2H2_6"/>
    <property type="match status" value="2"/>
</dbReference>
<dbReference type="AlphaFoldDB" id="A0AAD6G9I2"/>
<evidence type="ECO:0000256" key="5">
    <source>
        <dbReference type="PROSITE-ProRule" id="PRU00042"/>
    </source>
</evidence>
<keyword evidence="3 5" id="KW-0863">Zinc-finger</keyword>
<dbReference type="Proteomes" id="UP001220324">
    <property type="component" value="Unassembled WGS sequence"/>
</dbReference>
<dbReference type="GO" id="GO:0000977">
    <property type="term" value="F:RNA polymerase II transcription regulatory region sequence-specific DNA binding"/>
    <property type="evidence" value="ECO:0007669"/>
    <property type="project" value="TreeGrafter"/>
</dbReference>
<dbReference type="InterPro" id="IPR036236">
    <property type="entry name" value="Znf_C2H2_sf"/>
</dbReference>
<reference evidence="7 8" key="1">
    <citation type="journal article" date="2023" name="IMA Fungus">
        <title>Comparative genomic study of the Penicillium genus elucidates a diverse pangenome and 15 lateral gene transfer events.</title>
        <authorList>
            <person name="Petersen C."/>
            <person name="Sorensen T."/>
            <person name="Nielsen M.R."/>
            <person name="Sondergaard T.E."/>
            <person name="Sorensen J.L."/>
            <person name="Fitzpatrick D.A."/>
            <person name="Frisvad J.C."/>
            <person name="Nielsen K.L."/>
        </authorList>
    </citation>
    <scope>NUCLEOTIDE SEQUENCE [LARGE SCALE GENOMIC DNA]</scope>
    <source>
        <strain evidence="7 8">IBT 35679</strain>
    </source>
</reference>
<organism evidence="7 8">
    <name type="scientific">Penicillium frequentans</name>
    <dbReference type="NCBI Taxonomy" id="3151616"/>
    <lineage>
        <taxon>Eukaryota</taxon>
        <taxon>Fungi</taxon>
        <taxon>Dikarya</taxon>
        <taxon>Ascomycota</taxon>
        <taxon>Pezizomycotina</taxon>
        <taxon>Eurotiomycetes</taxon>
        <taxon>Eurotiomycetidae</taxon>
        <taxon>Eurotiales</taxon>
        <taxon>Aspergillaceae</taxon>
        <taxon>Penicillium</taxon>
    </lineage>
</organism>
<dbReference type="InterPro" id="IPR013087">
    <property type="entry name" value="Znf_C2H2_type"/>
</dbReference>
<evidence type="ECO:0000259" key="6">
    <source>
        <dbReference type="PROSITE" id="PS50157"/>
    </source>
</evidence>
<dbReference type="PROSITE" id="PS00028">
    <property type="entry name" value="ZINC_FINGER_C2H2_1"/>
    <property type="match status" value="3"/>
</dbReference>
<evidence type="ECO:0000256" key="3">
    <source>
        <dbReference type="ARBA" id="ARBA00022771"/>
    </source>
</evidence>
<feature type="domain" description="C2H2-type" evidence="6">
    <location>
        <begin position="42"/>
        <end position="66"/>
    </location>
</feature>
<keyword evidence="8" id="KW-1185">Reference proteome</keyword>
<dbReference type="GO" id="GO:0005634">
    <property type="term" value="C:nucleus"/>
    <property type="evidence" value="ECO:0007669"/>
    <property type="project" value="TreeGrafter"/>
</dbReference>
<feature type="domain" description="C2H2-type" evidence="6">
    <location>
        <begin position="183"/>
        <end position="208"/>
    </location>
</feature>
<dbReference type="EMBL" id="JAQIZZ010000011">
    <property type="protein sequence ID" value="KAJ5522910.1"/>
    <property type="molecule type" value="Genomic_DNA"/>
</dbReference>
<evidence type="ECO:0000313" key="8">
    <source>
        <dbReference type="Proteomes" id="UP001220324"/>
    </source>
</evidence>
<keyword evidence="4" id="KW-0862">Zinc</keyword>
<dbReference type="PANTHER" id="PTHR24409">
    <property type="entry name" value="ZINC FINGER PROTEIN 142"/>
    <property type="match status" value="1"/>
</dbReference>
<dbReference type="PROSITE" id="PS50157">
    <property type="entry name" value="ZINC_FINGER_C2H2_2"/>
    <property type="match status" value="3"/>
</dbReference>
<feature type="domain" description="C2H2-type" evidence="6">
    <location>
        <begin position="8"/>
        <end position="37"/>
    </location>
</feature>
<dbReference type="SMART" id="SM00355">
    <property type="entry name" value="ZnF_C2H2"/>
    <property type="match status" value="4"/>
</dbReference>
<dbReference type="Gene3D" id="3.30.160.60">
    <property type="entry name" value="Classic Zinc Finger"/>
    <property type="match status" value="2"/>
</dbReference>
<evidence type="ECO:0000256" key="2">
    <source>
        <dbReference type="ARBA" id="ARBA00022737"/>
    </source>
</evidence>
<evidence type="ECO:0000256" key="4">
    <source>
        <dbReference type="ARBA" id="ARBA00022833"/>
    </source>
</evidence>
<comment type="caution">
    <text evidence="7">The sequence shown here is derived from an EMBL/GenBank/DDBJ whole genome shotgun (WGS) entry which is preliminary data.</text>
</comment>
<dbReference type="GO" id="GO:0000981">
    <property type="term" value="F:DNA-binding transcription factor activity, RNA polymerase II-specific"/>
    <property type="evidence" value="ECO:0007669"/>
    <property type="project" value="TreeGrafter"/>
</dbReference>
<dbReference type="GO" id="GO:0008270">
    <property type="term" value="F:zinc ion binding"/>
    <property type="evidence" value="ECO:0007669"/>
    <property type="project" value="UniProtKB-KW"/>
</dbReference>
<protein>
    <submittedName>
        <fullName evidence="7">Zinc finger protein</fullName>
    </submittedName>
</protein>
<dbReference type="SUPFAM" id="SSF57667">
    <property type="entry name" value="beta-beta-alpha zinc fingers"/>
    <property type="match status" value="1"/>
</dbReference>
<keyword evidence="2" id="KW-0677">Repeat</keyword>